<dbReference type="SUPFAM" id="SSF52172">
    <property type="entry name" value="CheY-like"/>
    <property type="match status" value="1"/>
</dbReference>
<dbReference type="KEGG" id="lsw:GTO87_00515"/>
<evidence type="ECO:0000256" key="3">
    <source>
        <dbReference type="ARBA" id="ARBA00022898"/>
    </source>
</evidence>
<dbReference type="Pfam" id="PF03709">
    <property type="entry name" value="OKR_DC_1_N"/>
    <property type="match status" value="1"/>
</dbReference>
<dbReference type="NCBIfam" id="NF010092">
    <property type="entry name" value="PRK13578.1"/>
    <property type="match status" value="1"/>
</dbReference>
<dbReference type="InterPro" id="IPR036633">
    <property type="entry name" value="Prn/Lys/Arg_de-COase_C_sf"/>
</dbReference>
<dbReference type="InterPro" id="IPR027464">
    <property type="entry name" value="Ornithine_deCO2ase_N"/>
</dbReference>
<evidence type="ECO:0000256" key="1">
    <source>
        <dbReference type="ARBA" id="ARBA00010671"/>
    </source>
</evidence>
<dbReference type="GO" id="GO:0006520">
    <property type="term" value="P:amino acid metabolic process"/>
    <property type="evidence" value="ECO:0007669"/>
    <property type="project" value="InterPro"/>
</dbReference>
<accession>A0A7H9EHW3</accession>
<evidence type="ECO:0000313" key="8">
    <source>
        <dbReference type="Proteomes" id="UP000510886"/>
    </source>
</evidence>
<dbReference type="GO" id="GO:0004586">
    <property type="term" value="F:ornithine decarboxylase activity"/>
    <property type="evidence" value="ECO:0007669"/>
    <property type="project" value="UniProtKB-EC"/>
</dbReference>
<dbReference type="InterPro" id="IPR000310">
    <property type="entry name" value="Orn/Lys/Arg_deCO2ase_major_dom"/>
</dbReference>
<evidence type="ECO:0000259" key="6">
    <source>
        <dbReference type="PROSITE" id="PS00703"/>
    </source>
</evidence>
<comment type="similarity">
    <text evidence="1">Belongs to the Orn/Lys/Arg decarboxylase class-I family.</text>
</comment>
<evidence type="ECO:0000256" key="5">
    <source>
        <dbReference type="PIRSR" id="PIRSR009393-1"/>
    </source>
</evidence>
<dbReference type="PANTHER" id="PTHR45229:SF3">
    <property type="entry name" value="BIODEGRADATIVE ARGININE DECARBOXYLASE"/>
    <property type="match status" value="1"/>
</dbReference>
<name>A0A7H9EHW3_9LACO</name>
<dbReference type="Gene3D" id="3.90.100.10">
    <property type="entry name" value="Orn/Lys/Arg decarboxylase, C-terminal domain"/>
    <property type="match status" value="1"/>
</dbReference>
<dbReference type="PIRSF" id="PIRSF009393">
    <property type="entry name" value="Orn_decarb"/>
    <property type="match status" value="1"/>
</dbReference>
<dbReference type="GO" id="GO:0005829">
    <property type="term" value="C:cytosol"/>
    <property type="evidence" value="ECO:0007669"/>
    <property type="project" value="TreeGrafter"/>
</dbReference>
<dbReference type="Gene3D" id="3.90.1150.10">
    <property type="entry name" value="Aspartate Aminotransferase, domain 1"/>
    <property type="match status" value="1"/>
</dbReference>
<dbReference type="PANTHER" id="PTHR45229">
    <property type="entry name" value="CONSTITUTIVE ORNITHINE DECARBOXYLASE"/>
    <property type="match status" value="1"/>
</dbReference>
<dbReference type="InterPro" id="IPR015422">
    <property type="entry name" value="PyrdxlP-dep_Trfase_small"/>
</dbReference>
<dbReference type="Pfam" id="PF01276">
    <property type="entry name" value="OKR_DC_1"/>
    <property type="match status" value="1"/>
</dbReference>
<dbReference type="Gene3D" id="3.40.640.10">
    <property type="entry name" value="Type I PLP-dependent aspartate aminotransferase-like (Major domain)"/>
    <property type="match status" value="1"/>
</dbReference>
<keyword evidence="4 7" id="KW-0456">Lyase</keyword>
<gene>
    <name evidence="7" type="primary">speC</name>
    <name evidence="7" type="ORF">GTO87_00515</name>
</gene>
<dbReference type="Gene3D" id="3.40.50.220">
    <property type="match status" value="1"/>
</dbReference>
<dbReference type="InterPro" id="IPR011006">
    <property type="entry name" value="CheY-like_superfamily"/>
</dbReference>
<dbReference type="Pfam" id="PF03711">
    <property type="entry name" value="OKR_DC_1_C"/>
    <property type="match status" value="1"/>
</dbReference>
<reference evidence="7 8" key="1">
    <citation type="submission" date="2020-01" db="EMBL/GenBank/DDBJ databases">
        <title>Complete and circular genome sequences of six lactobacillus isolates from horses.</title>
        <authorList>
            <person name="Hassan H.M."/>
        </authorList>
    </citation>
    <scope>NUCLEOTIDE SEQUENCE [LARGE SCALE GENOMIC DNA]</scope>
    <source>
        <strain evidence="7 8">1A</strain>
    </source>
</reference>
<dbReference type="InterPro" id="IPR015424">
    <property type="entry name" value="PyrdxlP-dep_Trfase"/>
</dbReference>
<feature type="domain" description="Orn/Lys/Arg decarboxylases family 1 pyridoxal-P attachment site" evidence="6">
    <location>
        <begin position="349"/>
        <end position="363"/>
    </location>
</feature>
<evidence type="ECO:0000256" key="4">
    <source>
        <dbReference type="ARBA" id="ARBA00023239"/>
    </source>
</evidence>
<organism evidence="7 8">
    <name type="scientific">Ligilactobacillus saerimneri</name>
    <dbReference type="NCBI Taxonomy" id="228229"/>
    <lineage>
        <taxon>Bacteria</taxon>
        <taxon>Bacillati</taxon>
        <taxon>Bacillota</taxon>
        <taxon>Bacilli</taxon>
        <taxon>Lactobacillales</taxon>
        <taxon>Lactobacillaceae</taxon>
        <taxon>Ligilactobacillus</taxon>
    </lineage>
</organism>
<evidence type="ECO:0000313" key="7">
    <source>
        <dbReference type="EMBL" id="QLL77246.1"/>
    </source>
</evidence>
<dbReference type="EMBL" id="CP047418">
    <property type="protein sequence ID" value="QLL77246.1"/>
    <property type="molecule type" value="Genomic_DNA"/>
</dbReference>
<feature type="modified residue" description="N6-(pyridoxal phosphate)lysine" evidence="5">
    <location>
        <position position="354"/>
    </location>
</feature>
<dbReference type="PROSITE" id="PS00703">
    <property type="entry name" value="OKR_DC_1"/>
    <property type="match status" value="1"/>
</dbReference>
<protein>
    <submittedName>
        <fullName evidence="7">Ornithine decarboxylase</fullName>
        <ecNumber evidence="7">4.1.1.17</ecNumber>
    </submittedName>
</protein>
<dbReference type="GO" id="GO:0030170">
    <property type="term" value="F:pyridoxal phosphate binding"/>
    <property type="evidence" value="ECO:0007669"/>
    <property type="project" value="TreeGrafter"/>
</dbReference>
<dbReference type="AlphaFoldDB" id="A0A7H9EHW3"/>
<dbReference type="RefSeq" id="WP_180849070.1">
    <property type="nucleotide sequence ID" value="NZ_CP047418.1"/>
</dbReference>
<dbReference type="SUPFAM" id="SSF53383">
    <property type="entry name" value="PLP-dependent transferases"/>
    <property type="match status" value="1"/>
</dbReference>
<dbReference type="InterPro" id="IPR005308">
    <property type="entry name" value="OKR_de-COase_N"/>
</dbReference>
<dbReference type="InterPro" id="IPR008286">
    <property type="entry name" value="Prn/Lys/Arg_de-COase_C"/>
</dbReference>
<sequence>MKLLSIAASEDAKQYFSTKRSIVDAYTDADFTDVAAAVITDEDQELVDKVYNTYFGIPVFMVMTGKVEVPAETRRKVFHFIDNDKAYRNIYDGEIESAAEEYEEKMLPPFFKNLVEYSQKGKLSFTTPGHHNGKSFLKHPAGRLFVDYFGENLFRSDLSISDPEVGDLLTHGGAALDAEQHAAKVFNADKTYFAVNGTSTSNSIVTNAAVTPGDLVLFDRNNHKSMYISALEETGGIPVYLQTERDAFGYIGGISDHVLNEDHIRAEIAKVAPGRENEERPIRLAVIELGTYDGTIYNARQVVDRIGHLCDYILFDSAWVGYEQFIPMMKNGSPLLLELGPNDPGIFVTQSVHKQQSGLSQSSQIHKKDSHIKGQKRYITHKRMNNSYMKFTSTSPFYPLYASLDVNAYLQEGKHGAKMWEDTVKLAIYARKRILKESKMFIPLVPPVVNGQKWEDVDTDILATNIDYWKFDKGGKWHGFEGYGDDQYYVDPLKIIFRTPGIIMETGEYDKTGIPANILANYLREHGIVPEKSDLNSIEFLITPAETKTKIDNLINSILRFEDLVNENADLKDVLPEIYAENADRYKGYKVQDLCLEMHNFYKENDAKTYQKRAFLEDYFPERAMTPFDADKELIRNNAELVPLDEIEGRVALEGGLPYPPGIFMIAPGERWNESVTKYFLILQDGINKFPGFSPEIQGVYNEPQPNGKVRAFGYVLKDESVLDKK</sequence>
<evidence type="ECO:0000256" key="2">
    <source>
        <dbReference type="ARBA" id="ARBA00022793"/>
    </source>
</evidence>
<keyword evidence="3 5" id="KW-0663">Pyridoxal phosphate</keyword>
<dbReference type="InterPro" id="IPR011193">
    <property type="entry name" value="Orn/lys/arg_de-COase"/>
</dbReference>
<keyword evidence="2" id="KW-0210">Decarboxylase</keyword>
<dbReference type="EC" id="4.1.1.17" evidence="7"/>
<dbReference type="FunFam" id="3.40.640.10:FF:000008">
    <property type="entry name" value="Lysine decarboxylase, inducible"/>
    <property type="match status" value="1"/>
</dbReference>
<dbReference type="InterPro" id="IPR015421">
    <property type="entry name" value="PyrdxlP-dep_Trfase_major"/>
</dbReference>
<proteinExistence type="inferred from homology"/>
<dbReference type="Proteomes" id="UP000510886">
    <property type="component" value="Chromosome"/>
</dbReference>
<dbReference type="SUPFAM" id="SSF55904">
    <property type="entry name" value="Ornithine decarboxylase C-terminal domain"/>
    <property type="match status" value="1"/>
</dbReference>